<dbReference type="EMBL" id="UOFT01000032">
    <property type="protein sequence ID" value="VAW93214.1"/>
    <property type="molecule type" value="Genomic_DNA"/>
</dbReference>
<evidence type="ECO:0000256" key="1">
    <source>
        <dbReference type="SAM" id="Phobius"/>
    </source>
</evidence>
<proteinExistence type="predicted"/>
<gene>
    <name evidence="2" type="ORF">MNBD_GAMMA23-505</name>
</gene>
<feature type="transmembrane region" description="Helical" evidence="1">
    <location>
        <begin position="71"/>
        <end position="87"/>
    </location>
</feature>
<sequence>MKLRALQQELEEYFAKTYTKKYVEFGGYFHIKPHKTLTKSPMQHYFSSGKYKELNDPKLERYWKEIKKRELYWNITAMVIIVLFYVLNRE</sequence>
<accession>A0A3B1AH55</accession>
<dbReference type="AlphaFoldDB" id="A0A3B1AH55"/>
<evidence type="ECO:0000313" key="2">
    <source>
        <dbReference type="EMBL" id="VAW93214.1"/>
    </source>
</evidence>
<keyword evidence="1" id="KW-0812">Transmembrane</keyword>
<protein>
    <submittedName>
        <fullName evidence="2">Uncharacterized protein</fullName>
    </submittedName>
</protein>
<keyword evidence="1" id="KW-0472">Membrane</keyword>
<name>A0A3B1AH55_9ZZZZ</name>
<organism evidence="2">
    <name type="scientific">hydrothermal vent metagenome</name>
    <dbReference type="NCBI Taxonomy" id="652676"/>
    <lineage>
        <taxon>unclassified sequences</taxon>
        <taxon>metagenomes</taxon>
        <taxon>ecological metagenomes</taxon>
    </lineage>
</organism>
<keyword evidence="1" id="KW-1133">Transmembrane helix</keyword>
<reference evidence="2" key="1">
    <citation type="submission" date="2018-06" db="EMBL/GenBank/DDBJ databases">
        <authorList>
            <person name="Zhirakovskaya E."/>
        </authorList>
    </citation>
    <scope>NUCLEOTIDE SEQUENCE</scope>
</reference>